<keyword evidence="2" id="KW-1185">Reference proteome</keyword>
<sequence length="955" mass="112354">MKQRRNTFQFLNKQTTTTTTTTTTDVIEEREEEDNYNHENNIIHKQRDFIVVEDDEDEDDDDQYIPISTTSITTATTQPPQIKYNSMTNNKKSVGYRGVYRGVYQEEFKPTIEFQLTLNVVKDLKKICEEMFIFRLTKKDEMVQAIIKKQNNLRALKQQMFVSNPLVNYSKYTFDYTLPWSIICKILDQVWYDSSVCTCYYSDYLLKKRKESTLLGHVNEWEVELLNVHKQARSQCPMHTFHYANNIIPSIAIDINNPPKSNQNLWRYQLLLVSKRINQFISYNYFTKLKCPSKELGDWCNYMTCANSQTAKIWQHIKNPYCPFKKPKSLTLRHPFRHVSYCAGLVSHSISILLRTETPNYFTSDFKSIKSLTLVACHRYHFDHLEKTLRNCTSLNMVYHEDLFIERFVRCLPRQGVFKLLVPPAKTLNDRLLPDNFNTSTMQITNIYDRLNEMTNLHTFHLSSWHNSFFFNLPPSVTTLVIYPALHPPLTNILNQHYHLPASITTLKIRLYQSVKLIDFLSRERKEYHLDGPELIEYTRFGINTLLITYQNEITENQINQFKRKGYEYHGSTFKPSDPHKRQLRFIKSTNITPEIEYYHPSTHQQPNNPTLPFYIIEKIVKYSWNSYWCNCQTEVETKTKIMCPVHSWHKKEKDLLTTINRLRFGLTLVCKQLFALVSQCLITRTGFVDGGPALQLIYDNQYCVMAKSIQSLLVSTEDISFLQHEMYSQLKTLQVIHNPGRQEEDEETLLPIPDSRYLSSLGGSLRSLEVDWISRDLNNVILDLPLKKLYARGIYLFPLDEWTKDNILSQSLEAMSINHLDQLSCLGIFPNLRHLRFDLNEPFEIGLDEEPVTLPTRITKISFEDSELGAYVVKYNPQITRLTMLHPYANNDYHHLLTIHKSPQPLPQTLKEHNVNAPQTFLLSKQIIRYAFFDHLNQEAPILFFKWIYLPKQK</sequence>
<accession>F4PTT2</accession>
<dbReference type="RefSeq" id="XP_004358761.1">
    <property type="nucleotide sequence ID" value="XM_004358704.1"/>
</dbReference>
<name>F4PTT2_CACFS</name>
<proteinExistence type="predicted"/>
<organism evidence="1 2">
    <name type="scientific">Cavenderia fasciculata</name>
    <name type="common">Slime mold</name>
    <name type="synonym">Dictyostelium fasciculatum</name>
    <dbReference type="NCBI Taxonomy" id="261658"/>
    <lineage>
        <taxon>Eukaryota</taxon>
        <taxon>Amoebozoa</taxon>
        <taxon>Evosea</taxon>
        <taxon>Eumycetozoa</taxon>
        <taxon>Dictyostelia</taxon>
        <taxon>Acytosteliales</taxon>
        <taxon>Cavenderiaceae</taxon>
        <taxon>Cavenderia</taxon>
    </lineage>
</organism>
<gene>
    <name evidence="1" type="ORF">DFA_00778</name>
</gene>
<reference evidence="2" key="1">
    <citation type="journal article" date="2011" name="Genome Res.">
        <title>Phylogeny-wide analysis of social amoeba genomes highlights ancient origins for complex intercellular communication.</title>
        <authorList>
            <person name="Heidel A.J."/>
            <person name="Lawal H.M."/>
            <person name="Felder M."/>
            <person name="Schilde C."/>
            <person name="Helps N.R."/>
            <person name="Tunggal B."/>
            <person name="Rivero F."/>
            <person name="John U."/>
            <person name="Schleicher M."/>
            <person name="Eichinger L."/>
            <person name="Platzer M."/>
            <person name="Noegel A.A."/>
            <person name="Schaap P."/>
            <person name="Gloeckner G."/>
        </authorList>
    </citation>
    <scope>NUCLEOTIDE SEQUENCE [LARGE SCALE GENOMIC DNA]</scope>
    <source>
        <strain evidence="2">SH3</strain>
    </source>
</reference>
<dbReference type="GeneID" id="14873818"/>
<dbReference type="Proteomes" id="UP000007797">
    <property type="component" value="Unassembled WGS sequence"/>
</dbReference>
<protein>
    <submittedName>
        <fullName evidence="1">Uncharacterized protein</fullName>
    </submittedName>
</protein>
<evidence type="ECO:0000313" key="1">
    <source>
        <dbReference type="EMBL" id="EGG20911.1"/>
    </source>
</evidence>
<dbReference type="EMBL" id="GL883010">
    <property type="protein sequence ID" value="EGG20911.1"/>
    <property type="molecule type" value="Genomic_DNA"/>
</dbReference>
<dbReference type="AlphaFoldDB" id="F4PTT2"/>
<evidence type="ECO:0000313" key="2">
    <source>
        <dbReference type="Proteomes" id="UP000007797"/>
    </source>
</evidence>
<dbReference type="KEGG" id="dfa:DFA_00778"/>